<dbReference type="AlphaFoldDB" id="A0A3S0NIW4"/>
<evidence type="ECO:0000313" key="2">
    <source>
        <dbReference type="EMBL" id="RTY37764.1"/>
    </source>
</evidence>
<dbReference type="InterPro" id="IPR027417">
    <property type="entry name" value="P-loop_NTPase"/>
</dbReference>
<sequence length="751" mass="83848">MLKEQSTKDPLPLGKPRKAFDLAGFIKRYGLFILLLGGFLFAMLTPLIFIIKKPYYEVHALMQVDPTIPTLFSNTEESSIVSYYPRYISTSAQAMTTIDILIKALDSMKPADREALFPKGVPTETCAAILHNMVSVTPGNRDHILTLQISGSKPEGLAEFLNTLMQTYMEETRKASNNSNSDRLKFLYAQKNVITQEMSAIERDLDSLTRDIGTSSFSETFNIAAKNSDNLLRSYNSVLNERLAYETNYRALQQSNNALKKIALDPLVNEIVLNNNALTNTESWTYQQLQQLRSTTDGLTEINPERIYVEGQMKSMKSYAQELREEVRNKAKNITLGKRDIDMQKSVIIAKNNYEAAQAREDTLRVAINENSKEAKRISIGIHRGEYLSANWQNKFDLLNNIEKRITEIEIEKKSPLRLSVLSIARTPKQPLKSNINKITILLLVGSFGLVGGAFATYEFFDDTIRSSKDITHALGHPPVQTIVNLRAPNAEDQEQLSLAPDDFRAHQIGSLAVKFFRERTSSNARALIFTGTDKGVGSSAITFSCAKALSQLVPKVLIIDGDIEAAPINEDDEFQISLPGLCDYLADSMTLEECIVSTPGDNIDMMYAGNITGRSVPRQKIPELFAELKEKYDFICVDSTPLLKSHLAEQFAMHADIVTLISLGDSSKFRDLRKAAALLVLLGVPSIAPILNFGGIRKTLTIAEMFDNPPALISKVVPEKMIDGIRRSPVGIRMIDKLLQFTQKLQQTKD</sequence>
<protein>
    <recommendedName>
        <fullName evidence="4">AAA domain-containing protein</fullName>
    </recommendedName>
</protein>
<evidence type="ECO:0008006" key="4">
    <source>
        <dbReference type="Google" id="ProtNLM"/>
    </source>
</evidence>
<feature type="transmembrane region" description="Helical" evidence="1">
    <location>
        <begin position="29"/>
        <end position="51"/>
    </location>
</feature>
<comment type="caution">
    <text evidence="2">The sequence shown here is derived from an EMBL/GenBank/DDBJ whole genome shotgun (WGS) entry which is preliminary data.</text>
</comment>
<name>A0A3S0NIW4_CHLPH</name>
<keyword evidence="1" id="KW-1133">Transmembrane helix</keyword>
<evidence type="ECO:0000313" key="3">
    <source>
        <dbReference type="Proteomes" id="UP000279908"/>
    </source>
</evidence>
<dbReference type="PANTHER" id="PTHR32309">
    <property type="entry name" value="TYROSINE-PROTEIN KINASE"/>
    <property type="match status" value="1"/>
</dbReference>
<feature type="transmembrane region" description="Helical" evidence="1">
    <location>
        <begin position="439"/>
        <end position="461"/>
    </location>
</feature>
<dbReference type="EMBL" id="RXYK01000008">
    <property type="protein sequence ID" value="RTY37764.1"/>
    <property type="molecule type" value="Genomic_DNA"/>
</dbReference>
<dbReference type="Proteomes" id="UP000279908">
    <property type="component" value="Unassembled WGS sequence"/>
</dbReference>
<accession>A0A3S0NIW4</accession>
<evidence type="ECO:0000256" key="1">
    <source>
        <dbReference type="SAM" id="Phobius"/>
    </source>
</evidence>
<organism evidence="2 3">
    <name type="scientific">Chlorobium phaeovibrioides</name>
    <dbReference type="NCBI Taxonomy" id="1094"/>
    <lineage>
        <taxon>Bacteria</taxon>
        <taxon>Pseudomonadati</taxon>
        <taxon>Chlorobiota</taxon>
        <taxon>Chlorobiia</taxon>
        <taxon>Chlorobiales</taxon>
        <taxon>Chlorobiaceae</taxon>
        <taxon>Chlorobium/Pelodictyon group</taxon>
        <taxon>Chlorobium</taxon>
    </lineage>
</organism>
<reference evidence="2 3" key="1">
    <citation type="submission" date="2018-12" db="EMBL/GenBank/DDBJ databases">
        <authorList>
            <person name="Lunina O.N."/>
            <person name="Grouzdev D.S."/>
            <person name="Gorlenko V.M."/>
            <person name="Savvichev A.S."/>
        </authorList>
    </citation>
    <scope>NUCLEOTIDE SEQUENCE [LARGE SCALE GENOMIC DNA]</scope>
    <source>
        <strain evidence="2 3">BrKhr-17</strain>
    </source>
</reference>
<gene>
    <name evidence="2" type="ORF">EKD02_06470</name>
</gene>
<dbReference type="InterPro" id="IPR050445">
    <property type="entry name" value="Bact_polysacc_biosynth/exp"/>
</dbReference>
<dbReference type="PANTHER" id="PTHR32309:SF31">
    <property type="entry name" value="CAPSULAR EXOPOLYSACCHARIDE FAMILY"/>
    <property type="match status" value="1"/>
</dbReference>
<dbReference type="SUPFAM" id="SSF52540">
    <property type="entry name" value="P-loop containing nucleoside triphosphate hydrolases"/>
    <property type="match status" value="1"/>
</dbReference>
<keyword evidence="1" id="KW-0472">Membrane</keyword>
<feature type="transmembrane region" description="Helical" evidence="1">
    <location>
        <begin position="676"/>
        <end position="697"/>
    </location>
</feature>
<dbReference type="Gene3D" id="3.40.50.300">
    <property type="entry name" value="P-loop containing nucleotide triphosphate hydrolases"/>
    <property type="match status" value="1"/>
</dbReference>
<proteinExistence type="predicted"/>
<keyword evidence="1" id="KW-0812">Transmembrane</keyword>